<evidence type="ECO:0000256" key="3">
    <source>
        <dbReference type="ARBA" id="ARBA00023125"/>
    </source>
</evidence>
<dbReference type="EMBL" id="JPMI01000034">
    <property type="protein sequence ID" value="KFA93915.1"/>
    <property type="molecule type" value="Genomic_DNA"/>
</dbReference>
<evidence type="ECO:0000313" key="6">
    <source>
        <dbReference type="Proteomes" id="UP000028547"/>
    </source>
</evidence>
<reference evidence="5 6" key="1">
    <citation type="submission" date="2014-07" db="EMBL/GenBank/DDBJ databases">
        <title>Draft Genome Sequence of Gephyronic Acid Producer, Cystobacter violaceus Strain Cb vi76.</title>
        <authorList>
            <person name="Stevens D.C."/>
            <person name="Young J."/>
            <person name="Carmichael R."/>
            <person name="Tan J."/>
            <person name="Taylor R.E."/>
        </authorList>
    </citation>
    <scope>NUCLEOTIDE SEQUENCE [LARGE SCALE GENOMIC DNA]</scope>
    <source>
        <strain evidence="5 6">Cb vi76</strain>
    </source>
</reference>
<dbReference type="Proteomes" id="UP000028547">
    <property type="component" value="Unassembled WGS sequence"/>
</dbReference>
<dbReference type="InterPro" id="IPR000055">
    <property type="entry name" value="Restrct_endonuc_typeI_TRD"/>
</dbReference>
<dbReference type="Pfam" id="PF01420">
    <property type="entry name" value="Methylase_S"/>
    <property type="match status" value="1"/>
</dbReference>
<evidence type="ECO:0000256" key="2">
    <source>
        <dbReference type="ARBA" id="ARBA00022747"/>
    </source>
</evidence>
<comment type="caution">
    <text evidence="5">The sequence shown here is derived from an EMBL/GenBank/DDBJ whole genome shotgun (WGS) entry which is preliminary data.</text>
</comment>
<dbReference type="GO" id="GO:0009307">
    <property type="term" value="P:DNA restriction-modification system"/>
    <property type="evidence" value="ECO:0007669"/>
    <property type="project" value="UniProtKB-KW"/>
</dbReference>
<sequence>MRSVVETLFVGLPVSRHQAKEGEKAIHEPVLSVGDIEAGRVAPREALVSVGLRPGSLDRFRIQVDDLLVSCRGTLQKVARVPESAASLLVSSNLIVVRPGEKLLPAVLLALFRSAAWQGRLKLRARSSSGLVQLTVKDLEDLPVPLPPRELQRELAELIEAEQAHHQAALRAADLRRALVDGMVSEILLPPGREELPHEPGND</sequence>
<name>A0A084SZN0_9BACT</name>
<protein>
    <recommendedName>
        <fullName evidence="4">Type I restriction modification DNA specificity domain-containing protein</fullName>
    </recommendedName>
</protein>
<evidence type="ECO:0000259" key="4">
    <source>
        <dbReference type="Pfam" id="PF01420"/>
    </source>
</evidence>
<dbReference type="SUPFAM" id="SSF116734">
    <property type="entry name" value="DNA methylase specificity domain"/>
    <property type="match status" value="1"/>
</dbReference>
<dbReference type="GO" id="GO:0003677">
    <property type="term" value="F:DNA binding"/>
    <property type="evidence" value="ECO:0007669"/>
    <property type="project" value="UniProtKB-KW"/>
</dbReference>
<proteinExistence type="inferred from homology"/>
<feature type="domain" description="Type I restriction modification DNA specificity" evidence="4">
    <location>
        <begin position="55"/>
        <end position="160"/>
    </location>
</feature>
<dbReference type="InterPro" id="IPR044946">
    <property type="entry name" value="Restrct_endonuc_typeI_TRD_sf"/>
</dbReference>
<evidence type="ECO:0000313" key="5">
    <source>
        <dbReference type="EMBL" id="KFA93915.1"/>
    </source>
</evidence>
<keyword evidence="2" id="KW-0680">Restriction system</keyword>
<comment type="similarity">
    <text evidence="1">Belongs to the type-I restriction system S methylase family.</text>
</comment>
<dbReference type="Gene3D" id="3.90.220.20">
    <property type="entry name" value="DNA methylase specificity domains"/>
    <property type="match status" value="1"/>
</dbReference>
<organism evidence="5 6">
    <name type="scientific">Archangium violaceum Cb vi76</name>
    <dbReference type="NCBI Taxonomy" id="1406225"/>
    <lineage>
        <taxon>Bacteria</taxon>
        <taxon>Pseudomonadati</taxon>
        <taxon>Myxococcota</taxon>
        <taxon>Myxococcia</taxon>
        <taxon>Myxococcales</taxon>
        <taxon>Cystobacterineae</taxon>
        <taxon>Archangiaceae</taxon>
        <taxon>Archangium</taxon>
    </lineage>
</organism>
<evidence type="ECO:0000256" key="1">
    <source>
        <dbReference type="ARBA" id="ARBA00010923"/>
    </source>
</evidence>
<accession>A0A084SZN0</accession>
<gene>
    <name evidence="5" type="ORF">Q664_06175</name>
</gene>
<dbReference type="AlphaFoldDB" id="A0A084SZN0"/>
<keyword evidence="3" id="KW-0238">DNA-binding</keyword>